<dbReference type="RefSeq" id="WP_147922306.1">
    <property type="nucleotide sequence ID" value="NZ_VRTY01000049.1"/>
</dbReference>
<gene>
    <name evidence="5" type="ORF">FVR03_13620</name>
</gene>
<dbReference type="Proteomes" id="UP000321926">
    <property type="component" value="Unassembled WGS sequence"/>
</dbReference>
<dbReference type="Pfam" id="PF02607">
    <property type="entry name" value="B12-binding_2"/>
    <property type="match status" value="1"/>
</dbReference>
<evidence type="ECO:0000313" key="6">
    <source>
        <dbReference type="Proteomes" id="UP000321926"/>
    </source>
</evidence>
<evidence type="ECO:0000256" key="1">
    <source>
        <dbReference type="ARBA" id="ARBA00023015"/>
    </source>
</evidence>
<evidence type="ECO:0000313" key="5">
    <source>
        <dbReference type="EMBL" id="TXK44456.1"/>
    </source>
</evidence>
<dbReference type="EMBL" id="VRTY01000049">
    <property type="protein sequence ID" value="TXK44456.1"/>
    <property type="molecule type" value="Genomic_DNA"/>
</dbReference>
<reference evidence="5 6" key="1">
    <citation type="submission" date="2019-08" db="EMBL/GenBank/DDBJ databases">
        <authorList>
            <person name="Shi S."/>
        </authorList>
    </citation>
    <scope>NUCLEOTIDE SEQUENCE [LARGE SCALE GENOMIC DNA]</scope>
    <source>
        <strain evidence="5 6">GY10130</strain>
    </source>
</reference>
<dbReference type="PANTHER" id="PTHR30204:SF67">
    <property type="entry name" value="HTH-TYPE TRANSCRIPTIONAL REGULATOR MLRA-RELATED"/>
    <property type="match status" value="1"/>
</dbReference>
<dbReference type="OrthoDB" id="9800334at2"/>
<proteinExistence type="predicted"/>
<protein>
    <submittedName>
        <fullName evidence="5">MerR family transcriptional regulator</fullName>
    </submittedName>
</protein>
<dbReference type="Gene3D" id="3.40.50.280">
    <property type="entry name" value="Cobalamin-binding domain"/>
    <property type="match status" value="1"/>
</dbReference>
<dbReference type="GO" id="GO:0003700">
    <property type="term" value="F:DNA-binding transcription factor activity"/>
    <property type="evidence" value="ECO:0007669"/>
    <property type="project" value="InterPro"/>
</dbReference>
<dbReference type="InterPro" id="IPR047057">
    <property type="entry name" value="MerR_fam"/>
</dbReference>
<dbReference type="SUPFAM" id="SSF46955">
    <property type="entry name" value="Putative DNA-binding domain"/>
    <property type="match status" value="1"/>
</dbReference>
<dbReference type="SMART" id="SM00422">
    <property type="entry name" value="HTH_MERR"/>
    <property type="match status" value="1"/>
</dbReference>
<evidence type="ECO:0000256" key="2">
    <source>
        <dbReference type="ARBA" id="ARBA00023125"/>
    </source>
</evidence>
<keyword evidence="2" id="KW-0238">DNA-binding</keyword>
<keyword evidence="6" id="KW-1185">Reference proteome</keyword>
<dbReference type="CDD" id="cd01104">
    <property type="entry name" value="HTH_MlrA-CarA"/>
    <property type="match status" value="1"/>
</dbReference>
<keyword evidence="1" id="KW-0805">Transcription regulation</keyword>
<evidence type="ECO:0000259" key="4">
    <source>
        <dbReference type="PROSITE" id="PS50937"/>
    </source>
</evidence>
<comment type="caution">
    <text evidence="5">The sequence shown here is derived from an EMBL/GenBank/DDBJ whole genome shotgun (WGS) entry which is preliminary data.</text>
</comment>
<feature type="domain" description="HTH merR-type" evidence="4">
    <location>
        <begin position="3"/>
        <end position="72"/>
    </location>
</feature>
<accession>A0A5C8K5X8</accession>
<dbReference type="InterPro" id="IPR036594">
    <property type="entry name" value="Meth_synthase_dom"/>
</dbReference>
<evidence type="ECO:0000256" key="3">
    <source>
        <dbReference type="ARBA" id="ARBA00023163"/>
    </source>
</evidence>
<sequence>MALYSIKELEQLSGIKAHTIRIWEQRYQILAPSRTDTNIRFYDDEDLKWLLNISLLNEKGTKISKIAKMTKEEVAQMVQHLCEQSSEFDHHINGLITAMLDLDEALFDKVLSTATLQLGFQNMMQDVVYPFLKKIGILWQTGNISPAHEHFISNLIRQKILVAIDGQVVRRRDGHPTYMLFLPEGEMHEIALLYMNYLLRTLQIYTLYLGQSLPFEDLKLCYKSFKADYICTVLTSTPERSEVQAYIDTLSATFPEATIMVYGSQVQHDFLVFPANVTHLTSMQDFVSEITATAKHSQVAR</sequence>
<keyword evidence="3" id="KW-0804">Transcription</keyword>
<dbReference type="InterPro" id="IPR003759">
    <property type="entry name" value="Cbl-bd_cap"/>
</dbReference>
<organism evidence="5 6">
    <name type="scientific">Pontibacter qinzhouensis</name>
    <dbReference type="NCBI Taxonomy" id="2603253"/>
    <lineage>
        <taxon>Bacteria</taxon>
        <taxon>Pseudomonadati</taxon>
        <taxon>Bacteroidota</taxon>
        <taxon>Cytophagia</taxon>
        <taxon>Cytophagales</taxon>
        <taxon>Hymenobacteraceae</taxon>
        <taxon>Pontibacter</taxon>
    </lineage>
</organism>
<dbReference type="GO" id="GO:0046872">
    <property type="term" value="F:metal ion binding"/>
    <property type="evidence" value="ECO:0007669"/>
    <property type="project" value="InterPro"/>
</dbReference>
<dbReference type="InterPro" id="IPR009061">
    <property type="entry name" value="DNA-bd_dom_put_sf"/>
</dbReference>
<dbReference type="InterPro" id="IPR000551">
    <property type="entry name" value="MerR-type_HTH_dom"/>
</dbReference>
<dbReference type="GO" id="GO:0003677">
    <property type="term" value="F:DNA binding"/>
    <property type="evidence" value="ECO:0007669"/>
    <property type="project" value="UniProtKB-KW"/>
</dbReference>
<dbReference type="PANTHER" id="PTHR30204">
    <property type="entry name" value="REDOX-CYCLING DRUG-SENSING TRANSCRIPTIONAL ACTIVATOR SOXR"/>
    <property type="match status" value="1"/>
</dbReference>
<dbReference type="Gene3D" id="1.10.1240.10">
    <property type="entry name" value="Methionine synthase domain"/>
    <property type="match status" value="1"/>
</dbReference>
<dbReference type="Pfam" id="PF13411">
    <property type="entry name" value="MerR_1"/>
    <property type="match status" value="1"/>
</dbReference>
<dbReference type="AlphaFoldDB" id="A0A5C8K5X8"/>
<name>A0A5C8K5X8_9BACT</name>
<dbReference type="PROSITE" id="PS50937">
    <property type="entry name" value="HTH_MERR_2"/>
    <property type="match status" value="1"/>
</dbReference>
<dbReference type="Gene3D" id="1.10.1660.10">
    <property type="match status" value="1"/>
</dbReference>
<dbReference type="InterPro" id="IPR036724">
    <property type="entry name" value="Cobalamin-bd_sf"/>
</dbReference>
<dbReference type="GO" id="GO:0031419">
    <property type="term" value="F:cobalamin binding"/>
    <property type="evidence" value="ECO:0007669"/>
    <property type="project" value="InterPro"/>
</dbReference>
<dbReference type="SUPFAM" id="SSF52242">
    <property type="entry name" value="Cobalamin (vitamin B12)-binding domain"/>
    <property type="match status" value="1"/>
</dbReference>